<evidence type="ECO:0000259" key="2">
    <source>
        <dbReference type="SMART" id="SM00597"/>
    </source>
</evidence>
<name>A0AAD1R993_PELCU</name>
<protein>
    <recommendedName>
        <fullName evidence="2">TTF-type domain-containing protein</fullName>
    </recommendedName>
</protein>
<dbReference type="AlphaFoldDB" id="A0AAD1R993"/>
<feature type="compositionally biased region" description="Basic residues" evidence="1">
    <location>
        <begin position="1"/>
        <end position="18"/>
    </location>
</feature>
<dbReference type="InterPro" id="IPR006580">
    <property type="entry name" value="Znf_TTF"/>
</dbReference>
<dbReference type="EMBL" id="OW240913">
    <property type="protein sequence ID" value="CAH2245185.1"/>
    <property type="molecule type" value="Genomic_DNA"/>
</dbReference>
<sequence>MSAPRKKLSGAAFRKKRRLQEEDTSKMAGSLNRFFKPDPVLKAVSETKENREAVDVEPHPSTSTTTVGEHSLGIESDTNTEEESSPKSSSSSSEDENAKSTLADLFDPADWPEMLTSSLKETIVLKGPAKPKEHFAFPKDASKRRFTSTHYRRCLGNGEVHVRKWLSYSPRLDKIFCFCCKLFTTTKMSLTTGGYNDWKNLSQCLATHEVSPSHFTAMGNWTELLTRLGSGSTIDHSYQRLLATETQHWQNVLQQSSSKPVHLLTRCCGTFGINQDNFSILSDR</sequence>
<proteinExistence type="predicted"/>
<evidence type="ECO:0000256" key="1">
    <source>
        <dbReference type="SAM" id="MobiDB-lite"/>
    </source>
</evidence>
<evidence type="ECO:0000313" key="4">
    <source>
        <dbReference type="Proteomes" id="UP001295444"/>
    </source>
</evidence>
<dbReference type="SMART" id="SM00597">
    <property type="entry name" value="ZnF_TTF"/>
    <property type="match status" value="1"/>
</dbReference>
<feature type="domain" description="TTF-type" evidence="2">
    <location>
        <begin position="150"/>
        <end position="237"/>
    </location>
</feature>
<accession>A0AAD1R993</accession>
<feature type="region of interest" description="Disordered" evidence="1">
    <location>
        <begin position="1"/>
        <end position="99"/>
    </location>
</feature>
<feature type="compositionally biased region" description="Basic and acidic residues" evidence="1">
    <location>
        <begin position="45"/>
        <end position="58"/>
    </location>
</feature>
<reference evidence="3" key="1">
    <citation type="submission" date="2022-03" db="EMBL/GenBank/DDBJ databases">
        <authorList>
            <person name="Alioto T."/>
            <person name="Alioto T."/>
            <person name="Gomez Garrido J."/>
        </authorList>
    </citation>
    <scope>NUCLEOTIDE SEQUENCE</scope>
</reference>
<keyword evidence="4" id="KW-1185">Reference proteome</keyword>
<evidence type="ECO:0000313" key="3">
    <source>
        <dbReference type="EMBL" id="CAH2245185.1"/>
    </source>
</evidence>
<organism evidence="3 4">
    <name type="scientific">Pelobates cultripes</name>
    <name type="common">Western spadefoot toad</name>
    <dbReference type="NCBI Taxonomy" id="61616"/>
    <lineage>
        <taxon>Eukaryota</taxon>
        <taxon>Metazoa</taxon>
        <taxon>Chordata</taxon>
        <taxon>Craniata</taxon>
        <taxon>Vertebrata</taxon>
        <taxon>Euteleostomi</taxon>
        <taxon>Amphibia</taxon>
        <taxon>Batrachia</taxon>
        <taxon>Anura</taxon>
        <taxon>Pelobatoidea</taxon>
        <taxon>Pelobatidae</taxon>
        <taxon>Pelobates</taxon>
    </lineage>
</organism>
<dbReference type="Proteomes" id="UP001295444">
    <property type="component" value="Chromosome 02"/>
</dbReference>
<gene>
    <name evidence="3" type="ORF">PECUL_23A007757</name>
</gene>